<gene>
    <name evidence="19" type="primary">lpdA</name>
    <name evidence="19" type="ORF">GO984_02710</name>
</gene>
<dbReference type="InterPro" id="IPR001100">
    <property type="entry name" value="Pyr_nuc-diS_OxRdtase"/>
</dbReference>
<dbReference type="Proteomes" id="UP000478892">
    <property type="component" value="Unassembled WGS sequence"/>
</dbReference>
<feature type="active site" description="Proton acceptor" evidence="13">
    <location>
        <position position="443"/>
    </location>
</feature>
<protein>
    <recommendedName>
        <fullName evidence="4 16">Dihydrolipoyl dehydrogenase</fullName>
        <ecNumber evidence="3 16">1.8.1.4</ecNumber>
    </recommendedName>
</protein>
<feature type="disulfide bond" description="Redox-active" evidence="15">
    <location>
        <begin position="43"/>
        <end position="48"/>
    </location>
</feature>
<dbReference type="SUPFAM" id="SSF55424">
    <property type="entry name" value="FAD/NAD-linked reductases, dimerisation (C-terminal) domain"/>
    <property type="match status" value="1"/>
</dbReference>
<dbReference type="EC" id="1.8.1.4" evidence="3 16"/>
<accession>A0A6L6WAV9</accession>
<dbReference type="InterPro" id="IPR012999">
    <property type="entry name" value="Pyr_OxRdtase_I_AS"/>
</dbReference>
<comment type="miscellaneous">
    <text evidence="16">The active site is a redox-active disulfide bond.</text>
</comment>
<evidence type="ECO:0000256" key="9">
    <source>
        <dbReference type="ARBA" id="ARBA00023027"/>
    </source>
</evidence>
<dbReference type="InterPro" id="IPR036188">
    <property type="entry name" value="FAD/NAD-bd_sf"/>
</dbReference>
<comment type="cofactor">
    <cofactor evidence="14 16">
        <name>FAD</name>
        <dbReference type="ChEBI" id="CHEBI:57692"/>
    </cofactor>
    <text evidence="14 16">Binds 1 FAD per subunit.</text>
</comment>
<feature type="domain" description="Pyridine nucleotide-disulphide oxidoreductase dimerisation" evidence="17">
    <location>
        <begin position="345"/>
        <end position="453"/>
    </location>
</feature>
<dbReference type="NCBIfam" id="TIGR01350">
    <property type="entry name" value="lipoamide_DH"/>
    <property type="match status" value="1"/>
</dbReference>
<dbReference type="InterPro" id="IPR023753">
    <property type="entry name" value="FAD/NAD-binding_dom"/>
</dbReference>
<dbReference type="FunFam" id="3.30.390.30:FF:000001">
    <property type="entry name" value="Dihydrolipoyl dehydrogenase"/>
    <property type="match status" value="1"/>
</dbReference>
<dbReference type="Gene3D" id="3.30.390.30">
    <property type="match status" value="1"/>
</dbReference>
<dbReference type="PANTHER" id="PTHR22912:SF217">
    <property type="entry name" value="DIHYDROLIPOYL DEHYDROGENASE"/>
    <property type="match status" value="1"/>
</dbReference>
<proteinExistence type="inferred from homology"/>
<dbReference type="InterPro" id="IPR004099">
    <property type="entry name" value="Pyr_nucl-diS_OxRdtase_dimer"/>
</dbReference>
<feature type="binding site" evidence="14">
    <location>
        <position position="52"/>
    </location>
    <ligand>
        <name>FAD</name>
        <dbReference type="ChEBI" id="CHEBI:57692"/>
    </ligand>
</feature>
<dbReference type="InterPro" id="IPR050151">
    <property type="entry name" value="Class-I_Pyr_Nuc-Dis_Oxidored"/>
</dbReference>
<evidence type="ECO:0000256" key="11">
    <source>
        <dbReference type="ARBA" id="ARBA00023284"/>
    </source>
</evidence>
<dbReference type="Gene3D" id="3.50.50.60">
    <property type="entry name" value="FAD/NAD(P)-binding domain"/>
    <property type="match status" value="2"/>
</dbReference>
<keyword evidence="11 16" id="KW-0676">Redox-active center</keyword>
<dbReference type="PROSITE" id="PS00076">
    <property type="entry name" value="PYRIDINE_REDOX_1"/>
    <property type="match status" value="1"/>
</dbReference>
<dbReference type="PANTHER" id="PTHR22912">
    <property type="entry name" value="DISULFIDE OXIDOREDUCTASE"/>
    <property type="match status" value="1"/>
</dbReference>
<keyword evidence="14" id="KW-0547">Nucleotide-binding</keyword>
<evidence type="ECO:0000256" key="15">
    <source>
        <dbReference type="PIRSR" id="PIRSR000350-4"/>
    </source>
</evidence>
<comment type="caution">
    <text evidence="19">The sequence shown here is derived from an EMBL/GenBank/DDBJ whole genome shotgun (WGS) entry which is preliminary data.</text>
</comment>
<keyword evidence="5" id="KW-0963">Cytoplasm</keyword>
<reference evidence="19 20" key="1">
    <citation type="submission" date="2019-12" db="EMBL/GenBank/DDBJ databases">
        <authorList>
            <person name="Zhang Y.-J."/>
        </authorList>
    </citation>
    <scope>NUCLEOTIDE SEQUENCE [LARGE SCALE GENOMIC DNA]</scope>
    <source>
        <strain evidence="19 20">CY05</strain>
    </source>
</reference>
<sequence length="464" mass="49668">MATKSFDLIVIGAGPGGYVAAIRGAQLGLKVAVVEREHLGGICLNWGCIPTKALLRSSEVFHLMHRAKEFGLSADNINYDIDAVVKRSRGVAKQLSGGIGHLLKKNKVTVVMGQAVIPAKGRVSVKTDKGTEELSAKNIVLATGARARELPGLEADGDLVWTYRHALQPPHMPKKLLVIGSGAIGIEFASFYNTLGTDTTVVEVMDRVLPVEDAEISAFAHKAFKKQGMKIMEKAMVKKLDRGKGKVTAHIEVGGKVETQEFDTVISAVGIVGNVENLGLEALGVKLDRTHVVTDEYCRTGVDGLYAIGDIAGAPWLAHKASHEGVMVADLIAGKHAHPVKPESIAGCTYCHPQVASVGYTEAKAKELGYDIKVGRFPFIGNGKAIALGEAEGLVKTIFDAKTGELLGAHMVGAEVTEMIQGYVVGRQLETTEEDLINTVFPHPTLSEMMHESVLDAFDRVIHM</sequence>
<evidence type="ECO:0000256" key="6">
    <source>
        <dbReference type="ARBA" id="ARBA00022630"/>
    </source>
</evidence>
<dbReference type="PRINTS" id="PR00411">
    <property type="entry name" value="PNDRDTASEI"/>
</dbReference>
<comment type="subcellular location">
    <subcellularLocation>
        <location evidence="1">Cytoplasm</location>
    </subcellularLocation>
</comment>
<evidence type="ECO:0000256" key="10">
    <source>
        <dbReference type="ARBA" id="ARBA00023157"/>
    </source>
</evidence>
<evidence type="ECO:0000256" key="5">
    <source>
        <dbReference type="ARBA" id="ARBA00022490"/>
    </source>
</evidence>
<evidence type="ECO:0000259" key="18">
    <source>
        <dbReference type="Pfam" id="PF07992"/>
    </source>
</evidence>
<evidence type="ECO:0000256" key="8">
    <source>
        <dbReference type="ARBA" id="ARBA00023002"/>
    </source>
</evidence>
<evidence type="ECO:0000256" key="4">
    <source>
        <dbReference type="ARBA" id="ARBA00016961"/>
    </source>
</evidence>
<comment type="catalytic activity">
    <reaction evidence="12 16">
        <text>N(6)-[(R)-dihydrolipoyl]-L-lysyl-[protein] + NAD(+) = N(6)-[(R)-lipoyl]-L-lysyl-[protein] + NADH + H(+)</text>
        <dbReference type="Rhea" id="RHEA:15045"/>
        <dbReference type="Rhea" id="RHEA-COMP:10474"/>
        <dbReference type="Rhea" id="RHEA-COMP:10475"/>
        <dbReference type="ChEBI" id="CHEBI:15378"/>
        <dbReference type="ChEBI" id="CHEBI:57540"/>
        <dbReference type="ChEBI" id="CHEBI:57945"/>
        <dbReference type="ChEBI" id="CHEBI:83099"/>
        <dbReference type="ChEBI" id="CHEBI:83100"/>
        <dbReference type="EC" id="1.8.1.4"/>
    </reaction>
</comment>
<keyword evidence="20" id="KW-1185">Reference proteome</keyword>
<evidence type="ECO:0000313" key="20">
    <source>
        <dbReference type="Proteomes" id="UP000478892"/>
    </source>
</evidence>
<dbReference type="GO" id="GO:0005737">
    <property type="term" value="C:cytoplasm"/>
    <property type="evidence" value="ECO:0007669"/>
    <property type="project" value="UniProtKB-SubCell"/>
</dbReference>
<evidence type="ECO:0000259" key="17">
    <source>
        <dbReference type="Pfam" id="PF02852"/>
    </source>
</evidence>
<dbReference type="AlphaFoldDB" id="A0A6L6WAV9"/>
<evidence type="ECO:0000313" key="19">
    <source>
        <dbReference type="EMBL" id="MVO14710.1"/>
    </source>
</evidence>
<name>A0A6L6WAV9_9RHOB</name>
<dbReference type="GO" id="GO:0006103">
    <property type="term" value="P:2-oxoglutarate metabolic process"/>
    <property type="evidence" value="ECO:0007669"/>
    <property type="project" value="TreeGrafter"/>
</dbReference>
<keyword evidence="10" id="KW-1015">Disulfide bond</keyword>
<dbReference type="GO" id="GO:0050660">
    <property type="term" value="F:flavin adenine dinucleotide binding"/>
    <property type="evidence" value="ECO:0007669"/>
    <property type="project" value="InterPro"/>
</dbReference>
<evidence type="ECO:0000256" key="1">
    <source>
        <dbReference type="ARBA" id="ARBA00004496"/>
    </source>
</evidence>
<feature type="binding site" evidence="14">
    <location>
        <position position="310"/>
    </location>
    <ligand>
        <name>FAD</name>
        <dbReference type="ChEBI" id="CHEBI:57692"/>
    </ligand>
</feature>
<evidence type="ECO:0000256" key="14">
    <source>
        <dbReference type="PIRSR" id="PIRSR000350-3"/>
    </source>
</evidence>
<feature type="binding site" evidence="14">
    <location>
        <position position="203"/>
    </location>
    <ligand>
        <name>NAD(+)</name>
        <dbReference type="ChEBI" id="CHEBI:57540"/>
    </ligand>
</feature>
<feature type="domain" description="FAD/NAD(P)-binding" evidence="18">
    <location>
        <begin position="6"/>
        <end position="325"/>
    </location>
</feature>
<feature type="binding site" evidence="14">
    <location>
        <position position="270"/>
    </location>
    <ligand>
        <name>NAD(+)</name>
        <dbReference type="ChEBI" id="CHEBI:57540"/>
    </ligand>
</feature>
<dbReference type="SUPFAM" id="SSF51905">
    <property type="entry name" value="FAD/NAD(P)-binding domain"/>
    <property type="match status" value="1"/>
</dbReference>
<dbReference type="FunFam" id="3.50.50.60:FF:000136">
    <property type="entry name" value="Dihydrolipoyl dehydrogenase"/>
    <property type="match status" value="1"/>
</dbReference>
<dbReference type="EMBL" id="WQLV01000001">
    <property type="protein sequence ID" value="MVO14710.1"/>
    <property type="molecule type" value="Genomic_DNA"/>
</dbReference>
<keyword evidence="7 14" id="KW-0274">FAD</keyword>
<keyword evidence="8 16" id="KW-0560">Oxidoreductase</keyword>
<dbReference type="PIRSF" id="PIRSF000350">
    <property type="entry name" value="Mercury_reductase_MerA"/>
    <property type="match status" value="1"/>
</dbReference>
<keyword evidence="6 16" id="KW-0285">Flavoprotein</keyword>
<dbReference type="InterPro" id="IPR006258">
    <property type="entry name" value="Lipoamide_DH"/>
</dbReference>
<dbReference type="Pfam" id="PF02852">
    <property type="entry name" value="Pyr_redox_dim"/>
    <property type="match status" value="1"/>
</dbReference>
<keyword evidence="9 14" id="KW-0520">NAD</keyword>
<evidence type="ECO:0000256" key="13">
    <source>
        <dbReference type="PIRSR" id="PIRSR000350-2"/>
    </source>
</evidence>
<dbReference type="PRINTS" id="PR00368">
    <property type="entry name" value="FADPNR"/>
</dbReference>
<evidence type="ECO:0000256" key="12">
    <source>
        <dbReference type="ARBA" id="ARBA00049187"/>
    </source>
</evidence>
<dbReference type="Pfam" id="PF07992">
    <property type="entry name" value="Pyr_redox_2"/>
    <property type="match status" value="1"/>
</dbReference>
<dbReference type="RefSeq" id="WP_157021001.1">
    <property type="nucleotide sequence ID" value="NZ_WQLV01000001.1"/>
</dbReference>
<organism evidence="19 20">
    <name type="scientific">Parasedimentitalea huanghaiensis</name>
    <dbReference type="NCBI Taxonomy" id="2682100"/>
    <lineage>
        <taxon>Bacteria</taxon>
        <taxon>Pseudomonadati</taxon>
        <taxon>Pseudomonadota</taxon>
        <taxon>Alphaproteobacteria</taxon>
        <taxon>Rhodobacterales</taxon>
        <taxon>Paracoccaceae</taxon>
        <taxon>Parasedimentitalea</taxon>
    </lineage>
</organism>
<evidence type="ECO:0000256" key="16">
    <source>
        <dbReference type="RuleBase" id="RU003692"/>
    </source>
</evidence>
<dbReference type="InterPro" id="IPR016156">
    <property type="entry name" value="FAD/NAD-linked_Rdtase_dimer_sf"/>
</dbReference>
<comment type="similarity">
    <text evidence="2 16">Belongs to the class-I pyridine nucleotide-disulfide oxidoreductase family.</text>
</comment>
<evidence type="ECO:0000256" key="3">
    <source>
        <dbReference type="ARBA" id="ARBA00012608"/>
    </source>
</evidence>
<evidence type="ECO:0000256" key="2">
    <source>
        <dbReference type="ARBA" id="ARBA00007532"/>
    </source>
</evidence>
<dbReference type="GO" id="GO:0004148">
    <property type="term" value="F:dihydrolipoyl dehydrogenase (NADH) activity"/>
    <property type="evidence" value="ECO:0007669"/>
    <property type="project" value="UniProtKB-EC"/>
</dbReference>
<evidence type="ECO:0000256" key="7">
    <source>
        <dbReference type="ARBA" id="ARBA00022827"/>
    </source>
</evidence>
<feature type="binding site" evidence="14">
    <location>
        <begin position="180"/>
        <end position="187"/>
    </location>
    <ligand>
        <name>NAD(+)</name>
        <dbReference type="ChEBI" id="CHEBI:57540"/>
    </ligand>
</feature>